<keyword evidence="4" id="KW-1185">Reference proteome</keyword>
<accession>A0ABV0QL76</accession>
<evidence type="ECO:0000313" key="3">
    <source>
        <dbReference type="EMBL" id="MEQ2196592.1"/>
    </source>
</evidence>
<organism evidence="3 4">
    <name type="scientific">Xenoophorus captivus</name>
    <dbReference type="NCBI Taxonomy" id="1517983"/>
    <lineage>
        <taxon>Eukaryota</taxon>
        <taxon>Metazoa</taxon>
        <taxon>Chordata</taxon>
        <taxon>Craniata</taxon>
        <taxon>Vertebrata</taxon>
        <taxon>Euteleostomi</taxon>
        <taxon>Actinopterygii</taxon>
        <taxon>Neopterygii</taxon>
        <taxon>Teleostei</taxon>
        <taxon>Neoteleostei</taxon>
        <taxon>Acanthomorphata</taxon>
        <taxon>Ovalentaria</taxon>
        <taxon>Atherinomorphae</taxon>
        <taxon>Cyprinodontiformes</taxon>
        <taxon>Goodeidae</taxon>
        <taxon>Xenoophorus</taxon>
    </lineage>
</organism>
<proteinExistence type="predicted"/>
<feature type="compositionally biased region" description="Basic and acidic residues" evidence="1">
    <location>
        <begin position="69"/>
        <end position="86"/>
    </location>
</feature>
<feature type="chain" id="PRO_5047497146" evidence="2">
    <location>
        <begin position="24"/>
        <end position="242"/>
    </location>
</feature>
<feature type="signal peptide" evidence="2">
    <location>
        <begin position="1"/>
        <end position="23"/>
    </location>
</feature>
<evidence type="ECO:0000256" key="1">
    <source>
        <dbReference type="SAM" id="MobiDB-lite"/>
    </source>
</evidence>
<evidence type="ECO:0000256" key="2">
    <source>
        <dbReference type="SAM" id="SignalP"/>
    </source>
</evidence>
<evidence type="ECO:0000313" key="4">
    <source>
        <dbReference type="Proteomes" id="UP001434883"/>
    </source>
</evidence>
<name>A0ABV0QL76_9TELE</name>
<reference evidence="3 4" key="1">
    <citation type="submission" date="2021-06" db="EMBL/GenBank/DDBJ databases">
        <authorList>
            <person name="Palmer J.M."/>
        </authorList>
    </citation>
    <scope>NUCLEOTIDE SEQUENCE [LARGE SCALE GENOMIC DNA]</scope>
    <source>
        <strain evidence="3 4">XC_2019</strain>
        <tissue evidence="3">Muscle</tissue>
    </source>
</reference>
<keyword evidence="2" id="KW-0732">Signal</keyword>
<dbReference type="EMBL" id="JAHRIN010016956">
    <property type="protein sequence ID" value="MEQ2196592.1"/>
    <property type="molecule type" value="Genomic_DNA"/>
</dbReference>
<gene>
    <name evidence="3" type="ORF">XENOCAPTIV_004791</name>
</gene>
<feature type="region of interest" description="Disordered" evidence="1">
    <location>
        <begin position="38"/>
        <end position="92"/>
    </location>
</feature>
<dbReference type="Gene3D" id="1.10.720.50">
    <property type="entry name" value="PWWP, helical domain"/>
    <property type="match status" value="1"/>
</dbReference>
<dbReference type="Proteomes" id="UP001434883">
    <property type="component" value="Unassembled WGS sequence"/>
</dbReference>
<sequence length="242" mass="27333">MSTWPTLHKLFLTLLALPSSLHRTQVFAKAYRNIKIPPNREKTPKASPQVEKWRQRSPIGRRKLPSLEGLREVRDDGSSSEDDKSPAGKPLTYNKVKLYGSVEETDYTDNSSGQGQLPQKRMVEWYGQRMCSQASVASLKPFAAFSQYFCANSFATLVTYRDAILSSLQEAALRCEKQFSPLLPDGEELLKQMLDWAFGGFQPSGPDGLKPKKGVKMLFLPSWRRHQSLRRAVGSMWSSCQS</sequence>
<dbReference type="SUPFAM" id="SSF63748">
    <property type="entry name" value="Tudor/PWWP/MBT"/>
    <property type="match status" value="1"/>
</dbReference>
<comment type="caution">
    <text evidence="3">The sequence shown here is derived from an EMBL/GenBank/DDBJ whole genome shotgun (WGS) entry which is preliminary data.</text>
</comment>
<protein>
    <submittedName>
        <fullName evidence="3">Uncharacterized protein</fullName>
    </submittedName>
</protein>